<feature type="compositionally biased region" description="Acidic residues" evidence="1">
    <location>
        <begin position="125"/>
        <end position="141"/>
    </location>
</feature>
<reference evidence="2 3" key="1">
    <citation type="submission" date="2015-08" db="EMBL/GenBank/DDBJ databases">
        <title>Genome sequence of the pristinamycin over-producing bacterium Streptomyces pristinaespiralis HCCB10218.</title>
        <authorList>
            <person name="Tian J."/>
            <person name="Yang J."/>
            <person name="Li L."/>
            <person name="Ruan L."/>
            <person name="Wei W."/>
            <person name="Zheng G."/>
            <person name="Wei Z."/>
            <person name="Yang S."/>
            <person name="Ge M."/>
            <person name="Jiang W."/>
            <person name="Lu Y."/>
        </authorList>
    </citation>
    <scope>NUCLEOTIDE SEQUENCE [LARGE SCALE GENOMIC DNA]</scope>
    <source>
        <strain evidence="2 3">HCCB 10218</strain>
    </source>
</reference>
<feature type="compositionally biased region" description="Basic residues" evidence="1">
    <location>
        <begin position="161"/>
        <end position="170"/>
    </location>
</feature>
<feature type="compositionally biased region" description="Polar residues" evidence="1">
    <location>
        <begin position="206"/>
        <end position="217"/>
    </location>
</feature>
<evidence type="ECO:0000313" key="3">
    <source>
        <dbReference type="Proteomes" id="UP000060513"/>
    </source>
</evidence>
<dbReference type="RefSeq" id="WP_005310340.1">
    <property type="nucleotide sequence ID" value="NZ_CP011340.1"/>
</dbReference>
<dbReference type="OMA" id="MNDSRTA"/>
<dbReference type="PATRIC" id="fig|38300.4.peg.1804"/>
<feature type="region of interest" description="Disordered" evidence="1">
    <location>
        <begin position="98"/>
        <end position="217"/>
    </location>
</feature>
<feature type="compositionally biased region" description="Basic and acidic residues" evidence="1">
    <location>
        <begin position="111"/>
        <end position="124"/>
    </location>
</feature>
<dbReference type="GeneID" id="97237247"/>
<dbReference type="AlphaFoldDB" id="A0A0M4DFV5"/>
<dbReference type="STRING" id="38300.SPRI_1699"/>
<proteinExistence type="predicted"/>
<dbReference type="OrthoDB" id="4338606at2"/>
<organism evidence="2">
    <name type="scientific">Streptomyces pristinaespiralis</name>
    <dbReference type="NCBI Taxonomy" id="38300"/>
    <lineage>
        <taxon>Bacteria</taxon>
        <taxon>Bacillati</taxon>
        <taxon>Actinomycetota</taxon>
        <taxon>Actinomycetes</taxon>
        <taxon>Kitasatosporales</taxon>
        <taxon>Streptomycetaceae</taxon>
        <taxon>Streptomyces</taxon>
    </lineage>
</organism>
<evidence type="ECO:0000313" key="2">
    <source>
        <dbReference type="EMBL" id="ALC20005.1"/>
    </source>
</evidence>
<protein>
    <submittedName>
        <fullName evidence="2">Histone protein</fullName>
    </submittedName>
</protein>
<sequence>MKDTNKVALAAAVAGGYVLGRTKKGRMALAVGTYLAGRRTGLDPQKLMAQGMKTLKDAPQLAGLGDQVRGELLDAGRQALAATADRKMAGLADVLHERTMRLEGREEADEKDQRGTETADRADEPEADQEEPEEEQEEQEEQEKPEKKQEPEGARGELRSRRAAAGKTAKKATAGPSTAKKATARAAAKKAATTGKAPAKRARSGTDATSGSGTRRR</sequence>
<gene>
    <name evidence="2" type="ORF">SPRI_1699</name>
</gene>
<accession>A0A0M4DFV5</accession>
<feature type="compositionally biased region" description="Basic and acidic residues" evidence="1">
    <location>
        <begin position="142"/>
        <end position="160"/>
    </location>
</feature>
<dbReference type="EMBL" id="CP011340">
    <property type="protein sequence ID" value="ALC20005.1"/>
    <property type="molecule type" value="Genomic_DNA"/>
</dbReference>
<dbReference type="KEGG" id="spri:SPRI_1699"/>
<feature type="compositionally biased region" description="Low complexity" evidence="1">
    <location>
        <begin position="171"/>
        <end position="197"/>
    </location>
</feature>
<dbReference type="Proteomes" id="UP000060513">
    <property type="component" value="Chromosome"/>
</dbReference>
<name>A0A0M4DFV5_STRPR</name>
<evidence type="ECO:0000256" key="1">
    <source>
        <dbReference type="SAM" id="MobiDB-lite"/>
    </source>
</evidence>